<dbReference type="eggNOG" id="ENOG5033I37">
    <property type="taxonomic scope" value="Bacteria"/>
</dbReference>
<evidence type="ECO:0000313" key="2">
    <source>
        <dbReference type="EMBL" id="AGK57114.1"/>
    </source>
</evidence>
<dbReference type="OrthoDB" id="8266027at2"/>
<feature type="transmembrane region" description="Helical" evidence="1">
    <location>
        <begin position="27"/>
        <end position="45"/>
    </location>
</feature>
<dbReference type="KEGG" id="hdt:HYPDE_27173"/>
<keyword evidence="1" id="KW-0812">Transmembrane</keyword>
<evidence type="ECO:0008006" key="4">
    <source>
        <dbReference type="Google" id="ProtNLM"/>
    </source>
</evidence>
<dbReference type="HOGENOM" id="CLU_186143_0_0_5"/>
<name>N0B0X8_9HYPH</name>
<gene>
    <name evidence="2" type="ORF">HYPDE_27173</name>
</gene>
<dbReference type="EMBL" id="CP005587">
    <property type="protein sequence ID" value="AGK57114.1"/>
    <property type="molecule type" value="Genomic_DNA"/>
</dbReference>
<dbReference type="Proteomes" id="UP000005952">
    <property type="component" value="Chromosome"/>
</dbReference>
<organism evidence="2 3">
    <name type="scientific">Hyphomicrobium denitrificans 1NES1</name>
    <dbReference type="NCBI Taxonomy" id="670307"/>
    <lineage>
        <taxon>Bacteria</taxon>
        <taxon>Pseudomonadati</taxon>
        <taxon>Pseudomonadota</taxon>
        <taxon>Alphaproteobacteria</taxon>
        <taxon>Hyphomicrobiales</taxon>
        <taxon>Hyphomicrobiaceae</taxon>
        <taxon>Hyphomicrobium</taxon>
    </lineage>
</organism>
<feature type="transmembrane region" description="Helical" evidence="1">
    <location>
        <begin position="51"/>
        <end position="72"/>
    </location>
</feature>
<evidence type="ECO:0000256" key="1">
    <source>
        <dbReference type="SAM" id="Phobius"/>
    </source>
</evidence>
<protein>
    <recommendedName>
        <fullName evidence="4">Transmembrane protein</fullName>
    </recommendedName>
</protein>
<dbReference type="AlphaFoldDB" id="N0B0X8"/>
<dbReference type="RefSeq" id="WP_015597151.1">
    <property type="nucleotide sequence ID" value="NC_021172.1"/>
</dbReference>
<dbReference type="STRING" id="670307.HYPDE_27173"/>
<proteinExistence type="predicted"/>
<accession>N0B0X8</accession>
<reference evidence="2 3" key="1">
    <citation type="journal article" date="2013" name="Genome Announc.">
        <title>Genome sequences for three denitrifying bacterial strains isolated from a uranium- and nitrate-contaminated subsurface environment.</title>
        <authorList>
            <person name="Venkatramanan R."/>
            <person name="Prakash O."/>
            <person name="Woyke T."/>
            <person name="Chain P."/>
            <person name="Goodwin L.A."/>
            <person name="Watson D."/>
            <person name="Brooks S."/>
            <person name="Kostka J.E."/>
            <person name="Green S.J."/>
        </authorList>
    </citation>
    <scope>NUCLEOTIDE SEQUENCE [LARGE SCALE GENOMIC DNA]</scope>
    <source>
        <strain evidence="2 3">1NES1</strain>
    </source>
</reference>
<evidence type="ECO:0000313" key="3">
    <source>
        <dbReference type="Proteomes" id="UP000005952"/>
    </source>
</evidence>
<keyword evidence="1" id="KW-1133">Transmembrane helix</keyword>
<sequence>MQMARTLSNSAAPIAPAIVKRLGGRRVLFGVLALALIGAGLAWQWSWLVAIGVGPLLISAAPCVAMCALGLCMHRICNHGGGTASNGTSQNSSPQQET</sequence>
<keyword evidence="3" id="KW-1185">Reference proteome</keyword>
<keyword evidence="1" id="KW-0472">Membrane</keyword>